<evidence type="ECO:0000313" key="1">
    <source>
        <dbReference type="EMBL" id="KAF0928170.1"/>
    </source>
</evidence>
<dbReference type="AlphaFoldDB" id="A0A6G1EU53"/>
<sequence>MTSSIIIMIGKGKNNTAVMTNRIALAFTMTMKAGVTAPHGAGLHRAIGLCHGIGFHLDIELCHDITMTLMLNIFYKGSGGSLCFVHQCQGIFFGTIHCEALANHLRINSGVQ</sequence>
<dbReference type="EMBL" id="SPHZ02000003">
    <property type="protein sequence ID" value="KAF0928170.1"/>
    <property type="molecule type" value="Genomic_DNA"/>
</dbReference>
<organism evidence="1 2">
    <name type="scientific">Oryza meyeriana var. granulata</name>
    <dbReference type="NCBI Taxonomy" id="110450"/>
    <lineage>
        <taxon>Eukaryota</taxon>
        <taxon>Viridiplantae</taxon>
        <taxon>Streptophyta</taxon>
        <taxon>Embryophyta</taxon>
        <taxon>Tracheophyta</taxon>
        <taxon>Spermatophyta</taxon>
        <taxon>Magnoliopsida</taxon>
        <taxon>Liliopsida</taxon>
        <taxon>Poales</taxon>
        <taxon>Poaceae</taxon>
        <taxon>BOP clade</taxon>
        <taxon>Oryzoideae</taxon>
        <taxon>Oryzeae</taxon>
        <taxon>Oryzinae</taxon>
        <taxon>Oryza</taxon>
        <taxon>Oryza meyeriana</taxon>
    </lineage>
</organism>
<accession>A0A6G1EU53</accession>
<protein>
    <submittedName>
        <fullName evidence="1">Uncharacterized protein</fullName>
    </submittedName>
</protein>
<comment type="caution">
    <text evidence="1">The sequence shown here is derived from an EMBL/GenBank/DDBJ whole genome shotgun (WGS) entry which is preliminary data.</text>
</comment>
<keyword evidence="2" id="KW-1185">Reference proteome</keyword>
<evidence type="ECO:0000313" key="2">
    <source>
        <dbReference type="Proteomes" id="UP000479710"/>
    </source>
</evidence>
<name>A0A6G1EU53_9ORYZ</name>
<dbReference type="Proteomes" id="UP000479710">
    <property type="component" value="Unassembled WGS sequence"/>
</dbReference>
<reference evidence="1 2" key="1">
    <citation type="submission" date="2019-11" db="EMBL/GenBank/DDBJ databases">
        <title>Whole genome sequence of Oryza granulata.</title>
        <authorList>
            <person name="Li W."/>
        </authorList>
    </citation>
    <scope>NUCLEOTIDE SEQUENCE [LARGE SCALE GENOMIC DNA]</scope>
    <source>
        <strain evidence="2">cv. Menghai</strain>
        <tissue evidence="1">Leaf</tissue>
    </source>
</reference>
<gene>
    <name evidence="1" type="ORF">E2562_038082</name>
</gene>
<proteinExistence type="predicted"/>